<evidence type="ECO:0000313" key="2">
    <source>
        <dbReference type="Proteomes" id="UP001596492"/>
    </source>
</evidence>
<sequence length="269" mass="31498">MINKRPNGLPDFLRPPLNEVVVGVQYEPVPSYRGIDAFKVWNIFKEEYPEVQEKPELPPSFETFGKPENAAFKFQFGNKHPQPRYWFVGKNENDLLQYQSDRLIHNWRKIEHKDTEYPRFEYMIEKYSNELKLLDNFYMSEYGAPMYYTQADITYINHISLKNDDGFTAPSDWVNILPSQRWEYDDISLSLNRILRSGNEEPFGRIVIDVNSGFKDKERMLILNLSVRGAPKSPTKDGVLEFIQIGRSEIVKTFADITNSSAHEIWGKV</sequence>
<organism evidence="1 2">
    <name type="scientific">Hirschia litorea</name>
    <dbReference type="NCBI Taxonomy" id="1199156"/>
    <lineage>
        <taxon>Bacteria</taxon>
        <taxon>Pseudomonadati</taxon>
        <taxon>Pseudomonadota</taxon>
        <taxon>Alphaproteobacteria</taxon>
        <taxon>Hyphomonadales</taxon>
        <taxon>Hyphomonadaceae</taxon>
        <taxon>Hirschia</taxon>
    </lineage>
</organism>
<accession>A0ABW2IIN4</accession>
<name>A0ABW2IIN4_9PROT</name>
<keyword evidence="2" id="KW-1185">Reference proteome</keyword>
<reference evidence="2" key="1">
    <citation type="journal article" date="2019" name="Int. J. Syst. Evol. Microbiol.">
        <title>The Global Catalogue of Microorganisms (GCM) 10K type strain sequencing project: providing services to taxonomists for standard genome sequencing and annotation.</title>
        <authorList>
            <consortium name="The Broad Institute Genomics Platform"/>
            <consortium name="The Broad Institute Genome Sequencing Center for Infectious Disease"/>
            <person name="Wu L."/>
            <person name="Ma J."/>
        </authorList>
    </citation>
    <scope>NUCLEOTIDE SEQUENCE [LARGE SCALE GENOMIC DNA]</scope>
    <source>
        <strain evidence="2">CCUG 51308</strain>
    </source>
</reference>
<gene>
    <name evidence="1" type="ORF">ACFQS8_03660</name>
</gene>
<dbReference type="Proteomes" id="UP001596492">
    <property type="component" value="Unassembled WGS sequence"/>
</dbReference>
<protein>
    <submittedName>
        <fullName evidence="1">TIGR04255 family protein</fullName>
    </submittedName>
</protein>
<dbReference type="RefSeq" id="WP_382165819.1">
    <property type="nucleotide sequence ID" value="NZ_JBHTBR010000002.1"/>
</dbReference>
<evidence type="ECO:0000313" key="1">
    <source>
        <dbReference type="EMBL" id="MFC7290702.1"/>
    </source>
</evidence>
<proteinExistence type="predicted"/>
<dbReference type="EMBL" id="JBHTBR010000002">
    <property type="protein sequence ID" value="MFC7290702.1"/>
    <property type="molecule type" value="Genomic_DNA"/>
</dbReference>
<comment type="caution">
    <text evidence="1">The sequence shown here is derived from an EMBL/GenBank/DDBJ whole genome shotgun (WGS) entry which is preliminary data.</text>
</comment>
<dbReference type="InterPro" id="IPR026349">
    <property type="entry name" value="CHP04255"/>
</dbReference>
<dbReference type="NCBIfam" id="TIGR04255">
    <property type="entry name" value="sporadTIGR04255"/>
    <property type="match status" value="1"/>
</dbReference>